<protein>
    <submittedName>
        <fullName evidence="1">DNA polymerase III subunit chi</fullName>
    </submittedName>
    <submittedName>
        <fullName evidence="2">DNA polymerase III, chi subunit</fullName>
    </submittedName>
</protein>
<accession>A0A1G7R7P5</accession>
<name>A0A1G7R7P5_9SPHN</name>
<dbReference type="Pfam" id="PF04364">
    <property type="entry name" value="DNA_pol3_chi"/>
    <property type="match status" value="1"/>
</dbReference>
<gene>
    <name evidence="1" type="ORF">GQR91_14310</name>
    <name evidence="2" type="ORF">SAMN05216557_11059</name>
</gene>
<dbReference type="Proteomes" id="UP000436801">
    <property type="component" value="Unassembled WGS sequence"/>
</dbReference>
<keyword evidence="3" id="KW-1185">Reference proteome</keyword>
<evidence type="ECO:0000313" key="3">
    <source>
        <dbReference type="Proteomes" id="UP000323502"/>
    </source>
</evidence>
<reference evidence="2 3" key="1">
    <citation type="submission" date="2016-10" db="EMBL/GenBank/DDBJ databases">
        <authorList>
            <person name="Varghese N."/>
            <person name="Submissions S."/>
        </authorList>
    </citation>
    <scope>NUCLEOTIDE SEQUENCE [LARGE SCALE GENOMIC DNA]</scope>
    <source>
        <strain evidence="2 3">S7-754</strain>
    </source>
</reference>
<organism evidence="2 3">
    <name type="scientific">Sphingomonas carotinifaciens</name>
    <dbReference type="NCBI Taxonomy" id="1166323"/>
    <lineage>
        <taxon>Bacteria</taxon>
        <taxon>Pseudomonadati</taxon>
        <taxon>Pseudomonadota</taxon>
        <taxon>Alphaproteobacteria</taxon>
        <taxon>Sphingomonadales</taxon>
        <taxon>Sphingomonadaceae</taxon>
        <taxon>Sphingomonas</taxon>
    </lineage>
</organism>
<dbReference type="GO" id="GO:0006260">
    <property type="term" value="P:DNA replication"/>
    <property type="evidence" value="ECO:0007669"/>
    <property type="project" value="InterPro"/>
</dbReference>
<reference evidence="1 4" key="2">
    <citation type="submission" date="2019-12" db="EMBL/GenBank/DDBJ databases">
        <authorList>
            <person name="Zheng J."/>
        </authorList>
    </citation>
    <scope>NUCLEOTIDE SEQUENCE [LARGE SCALE GENOMIC DNA]</scope>
    <source>
        <strain evidence="1 4">DSM 27347</strain>
    </source>
</reference>
<dbReference type="InterPro" id="IPR036768">
    <property type="entry name" value="PolIII_chi_sf"/>
</dbReference>
<dbReference type="PANTHER" id="PTHR38767">
    <property type="entry name" value="DNA POLYMERASE III SUBUNIT CHI"/>
    <property type="match status" value="1"/>
</dbReference>
<dbReference type="Gene3D" id="3.40.50.10110">
    <property type="entry name" value="DNA polymerase III subunit chi"/>
    <property type="match status" value="1"/>
</dbReference>
<dbReference type="GO" id="GO:0003677">
    <property type="term" value="F:DNA binding"/>
    <property type="evidence" value="ECO:0007669"/>
    <property type="project" value="InterPro"/>
</dbReference>
<dbReference type="EMBL" id="FNBI01000010">
    <property type="protein sequence ID" value="SDG05990.1"/>
    <property type="molecule type" value="Genomic_DNA"/>
</dbReference>
<dbReference type="NCBIfam" id="NF004347">
    <property type="entry name" value="PRK05728.1-4"/>
    <property type="match status" value="1"/>
</dbReference>
<dbReference type="InterPro" id="IPR007459">
    <property type="entry name" value="DNA_pol3_chi"/>
</dbReference>
<dbReference type="SUPFAM" id="SSF102400">
    <property type="entry name" value="DNA polymerase III chi subunit"/>
    <property type="match status" value="1"/>
</dbReference>
<dbReference type="EMBL" id="WSUT01000005">
    <property type="protein sequence ID" value="MWC44801.1"/>
    <property type="molecule type" value="Genomic_DNA"/>
</dbReference>
<evidence type="ECO:0000313" key="2">
    <source>
        <dbReference type="EMBL" id="SDG05990.1"/>
    </source>
</evidence>
<dbReference type="RefSeq" id="WP_149683435.1">
    <property type="nucleotide sequence ID" value="NZ_FNBI01000010.1"/>
</dbReference>
<dbReference type="Proteomes" id="UP000323502">
    <property type="component" value="Unassembled WGS sequence"/>
</dbReference>
<dbReference type="PANTHER" id="PTHR38767:SF1">
    <property type="entry name" value="DNA POLYMERASE III SUBUNIT CHI"/>
    <property type="match status" value="1"/>
</dbReference>
<evidence type="ECO:0000313" key="4">
    <source>
        <dbReference type="Proteomes" id="UP000436801"/>
    </source>
</evidence>
<dbReference type="GO" id="GO:0003887">
    <property type="term" value="F:DNA-directed DNA polymerase activity"/>
    <property type="evidence" value="ECO:0007669"/>
    <property type="project" value="InterPro"/>
</dbReference>
<sequence>MQVDFYHLTAAPLDRVLPAVAEKVLAGGGRLLVVSGDAEQRGALDRVLWLHPAESFLPHAQAGDGDDHAQPVLIAGDVSPANAARHVALADGIWRDEALAFDRVFHFFDEDRIRDARGAWKALAEREGVQRRYWKQNEAGRWEQAA</sequence>
<dbReference type="GO" id="GO:0032298">
    <property type="term" value="P:positive regulation of DNA-templated DNA replication initiation"/>
    <property type="evidence" value="ECO:0007669"/>
    <property type="project" value="TreeGrafter"/>
</dbReference>
<evidence type="ECO:0000313" key="1">
    <source>
        <dbReference type="EMBL" id="MWC44801.1"/>
    </source>
</evidence>
<dbReference type="AlphaFoldDB" id="A0A1G7R7P5"/>
<proteinExistence type="predicted"/>
<dbReference type="OrthoDB" id="9795973at2"/>